<reference evidence="4 7" key="2">
    <citation type="submission" date="2020-07" db="EMBL/GenBank/DDBJ databases">
        <title>Mycobacterium kansasii (former subtype) with zoonotic potential isolated from diseased indoor pet cat, Japan.</title>
        <authorList>
            <person name="Fukano H."/>
            <person name="Terazono T."/>
            <person name="Hoshino Y."/>
        </authorList>
    </citation>
    <scope>NUCLEOTIDE SEQUENCE [LARGE SCALE GENOMIC DNA]</scope>
    <source>
        <strain evidence="4 7">Kuro-I</strain>
    </source>
</reference>
<dbReference type="STRING" id="1768.B1T50_01470"/>
<dbReference type="Proteomes" id="UP000516380">
    <property type="component" value="Chromosome"/>
</dbReference>
<name>A0A1V3WBP6_MYCKA</name>
<proteinExistence type="inferred from homology"/>
<keyword evidence="2" id="KW-1133">Transmembrane helix</keyword>
<comment type="similarity">
    <text evidence="1">Belongs to the universal stress protein A family.</text>
</comment>
<evidence type="ECO:0000256" key="1">
    <source>
        <dbReference type="ARBA" id="ARBA00008791"/>
    </source>
</evidence>
<evidence type="ECO:0000313" key="6">
    <source>
        <dbReference type="Proteomes" id="UP000188532"/>
    </source>
</evidence>
<dbReference type="AlphaFoldDB" id="A0A1V3WBP6"/>
<dbReference type="SUPFAM" id="SSF52402">
    <property type="entry name" value="Adenine nucleotide alpha hydrolases-like"/>
    <property type="match status" value="2"/>
</dbReference>
<feature type="domain" description="UspA" evidence="3">
    <location>
        <begin position="10"/>
        <end position="147"/>
    </location>
</feature>
<keyword evidence="2" id="KW-0812">Transmembrane</keyword>
<dbReference type="Proteomes" id="UP000188532">
    <property type="component" value="Unassembled WGS sequence"/>
</dbReference>
<dbReference type="InterPro" id="IPR014729">
    <property type="entry name" value="Rossmann-like_a/b/a_fold"/>
</dbReference>
<dbReference type="RefSeq" id="WP_023364523.1">
    <property type="nucleotide sequence ID" value="NZ_BLYZ01000001.1"/>
</dbReference>
<feature type="domain" description="UspA" evidence="3">
    <location>
        <begin position="160"/>
        <end position="296"/>
    </location>
</feature>
<reference evidence="5 6" key="1">
    <citation type="submission" date="2017-02" db="EMBL/GenBank/DDBJ databases">
        <title>Complete genome sequences of Mycobacterium kansasii strains isolated from rhesus macaques.</title>
        <authorList>
            <person name="Panda A."/>
            <person name="Nagaraj S."/>
            <person name="Zhao X."/>
            <person name="Tettelin H."/>
            <person name="Detolla L.J."/>
        </authorList>
    </citation>
    <scope>NUCLEOTIDE SEQUENCE [LARGE SCALE GENOMIC DNA]</scope>
    <source>
        <strain evidence="5 6">11-3469</strain>
    </source>
</reference>
<accession>A0A1V3WBP6</accession>
<organism evidence="5 6">
    <name type="scientific">Mycobacterium kansasii</name>
    <dbReference type="NCBI Taxonomy" id="1768"/>
    <lineage>
        <taxon>Bacteria</taxon>
        <taxon>Bacillati</taxon>
        <taxon>Actinomycetota</taxon>
        <taxon>Actinomycetes</taxon>
        <taxon>Mycobacteriales</taxon>
        <taxon>Mycobacteriaceae</taxon>
        <taxon>Mycobacterium</taxon>
    </lineage>
</organism>
<dbReference type="GeneID" id="29701285"/>
<protein>
    <submittedName>
        <fullName evidence="5">Universal stress protein</fullName>
    </submittedName>
</protein>
<dbReference type="Pfam" id="PF00582">
    <property type="entry name" value="Usp"/>
    <property type="match status" value="2"/>
</dbReference>
<evidence type="ECO:0000313" key="5">
    <source>
        <dbReference type="EMBL" id="OOK64365.1"/>
    </source>
</evidence>
<dbReference type="PANTHER" id="PTHR46268:SF6">
    <property type="entry name" value="UNIVERSAL STRESS PROTEIN UP12"/>
    <property type="match status" value="1"/>
</dbReference>
<evidence type="ECO:0000313" key="4">
    <source>
        <dbReference type="EMBL" id="BCI87984.1"/>
    </source>
</evidence>
<dbReference type="PANTHER" id="PTHR46268">
    <property type="entry name" value="STRESS RESPONSE PROTEIN NHAX"/>
    <property type="match status" value="1"/>
</dbReference>
<dbReference type="InterPro" id="IPR006016">
    <property type="entry name" value="UspA"/>
</dbReference>
<evidence type="ECO:0000256" key="2">
    <source>
        <dbReference type="SAM" id="Phobius"/>
    </source>
</evidence>
<sequence>MSKIDSHRGIVVGVDGSPGSQAAVRWAARDAELRNVPLTLAHVLPAAAGTRLASSVASGRTRSRIDAGQQLLDEALKIAEESCERGLSQIYREMASGTTVSTLAKLSEDAHLVVAGCRGAGSLRGRHLGSVSSGLIHDARCPVAVIHDDVPMAADSERAPVLVGIDGSPESEVAIAIAFDAASRRKVDLVAVHAWKAPGVLDPIVSLPGPGWPELRTHEDKIVAERLAGWGEQYPDVVVRRMIARNDAAPALVGTSKSAQLVVVGSRGSGGFAGMLFGSVSAAVVLLSHVPVIVARKTVAKRR</sequence>
<evidence type="ECO:0000313" key="7">
    <source>
        <dbReference type="Proteomes" id="UP000516380"/>
    </source>
</evidence>
<gene>
    <name evidence="5" type="ORF">BZL29_8223</name>
    <name evidence="4" type="ORF">NIIDMKKI_31900</name>
</gene>
<dbReference type="EMBL" id="MVBN01000013">
    <property type="protein sequence ID" value="OOK64365.1"/>
    <property type="molecule type" value="Genomic_DNA"/>
</dbReference>
<keyword evidence="2" id="KW-0472">Membrane</keyword>
<keyword evidence="7" id="KW-1185">Reference proteome</keyword>
<evidence type="ECO:0000259" key="3">
    <source>
        <dbReference type="Pfam" id="PF00582"/>
    </source>
</evidence>
<dbReference type="Gene3D" id="3.40.50.620">
    <property type="entry name" value="HUPs"/>
    <property type="match status" value="2"/>
</dbReference>
<feature type="transmembrane region" description="Helical" evidence="2">
    <location>
        <begin position="272"/>
        <end position="295"/>
    </location>
</feature>
<dbReference type="PRINTS" id="PR01438">
    <property type="entry name" value="UNVRSLSTRESS"/>
</dbReference>
<dbReference type="InterPro" id="IPR006015">
    <property type="entry name" value="Universal_stress_UspA"/>
</dbReference>
<dbReference type="EMBL" id="AP023343">
    <property type="protein sequence ID" value="BCI87984.1"/>
    <property type="molecule type" value="Genomic_DNA"/>
</dbReference>